<name>A0ABT1RMI6_9FIRM</name>
<comment type="caution">
    <text evidence="3">The sequence shown here is derived from an EMBL/GenBank/DDBJ whole genome shotgun (WGS) entry which is preliminary data.</text>
</comment>
<evidence type="ECO:0000313" key="4">
    <source>
        <dbReference type="Proteomes" id="UP001524502"/>
    </source>
</evidence>
<accession>A0ABT1RMI6</accession>
<evidence type="ECO:0000256" key="1">
    <source>
        <dbReference type="SAM" id="MobiDB-lite"/>
    </source>
</evidence>
<sequence length="80" mass="8948">MGDGVIGKFIYFWIFILGGLLIGKMVGLTNSAGNVVMLCICLTITYLGWLFIQSRLKRNAAARKAEPTPRHNNRHGKKKK</sequence>
<feature type="region of interest" description="Disordered" evidence="1">
    <location>
        <begin position="61"/>
        <end position="80"/>
    </location>
</feature>
<feature type="transmembrane region" description="Helical" evidence="2">
    <location>
        <begin position="9"/>
        <end position="26"/>
    </location>
</feature>
<protein>
    <submittedName>
        <fullName evidence="3">Uncharacterized protein</fullName>
    </submittedName>
</protein>
<proteinExistence type="predicted"/>
<evidence type="ECO:0000313" key="3">
    <source>
        <dbReference type="EMBL" id="MCQ4636393.1"/>
    </source>
</evidence>
<gene>
    <name evidence="3" type="ORF">NE619_06600</name>
</gene>
<organism evidence="3 4">
    <name type="scientific">Anaerovorax odorimutans</name>
    <dbReference type="NCBI Taxonomy" id="109327"/>
    <lineage>
        <taxon>Bacteria</taxon>
        <taxon>Bacillati</taxon>
        <taxon>Bacillota</taxon>
        <taxon>Clostridia</taxon>
        <taxon>Peptostreptococcales</taxon>
        <taxon>Anaerovoracaceae</taxon>
        <taxon>Anaerovorax</taxon>
    </lineage>
</organism>
<dbReference type="EMBL" id="JANFXK010000005">
    <property type="protein sequence ID" value="MCQ4636393.1"/>
    <property type="molecule type" value="Genomic_DNA"/>
</dbReference>
<dbReference type="Proteomes" id="UP001524502">
    <property type="component" value="Unassembled WGS sequence"/>
</dbReference>
<feature type="compositionally biased region" description="Basic residues" evidence="1">
    <location>
        <begin position="71"/>
        <end position="80"/>
    </location>
</feature>
<keyword evidence="2" id="KW-0812">Transmembrane</keyword>
<dbReference type="RefSeq" id="WP_256131577.1">
    <property type="nucleotide sequence ID" value="NZ_JANFXK010000005.1"/>
</dbReference>
<evidence type="ECO:0000256" key="2">
    <source>
        <dbReference type="SAM" id="Phobius"/>
    </source>
</evidence>
<feature type="transmembrane region" description="Helical" evidence="2">
    <location>
        <begin position="32"/>
        <end position="52"/>
    </location>
</feature>
<keyword evidence="2" id="KW-1133">Transmembrane helix</keyword>
<reference evidence="3 4" key="1">
    <citation type="submission" date="2022-06" db="EMBL/GenBank/DDBJ databases">
        <title>Isolation of gut microbiota from human fecal samples.</title>
        <authorList>
            <person name="Pamer E.G."/>
            <person name="Barat B."/>
            <person name="Waligurski E."/>
            <person name="Medina S."/>
            <person name="Paddock L."/>
            <person name="Mostad J."/>
        </authorList>
    </citation>
    <scope>NUCLEOTIDE SEQUENCE [LARGE SCALE GENOMIC DNA]</scope>
    <source>
        <strain evidence="3 4">SL.3.17</strain>
    </source>
</reference>
<keyword evidence="2" id="KW-0472">Membrane</keyword>
<keyword evidence="4" id="KW-1185">Reference proteome</keyword>